<keyword evidence="4 10" id="KW-0317">Glutathione biosynthesis</keyword>
<evidence type="ECO:0000256" key="10">
    <source>
        <dbReference type="HAMAP-Rule" id="MF_00162"/>
    </source>
</evidence>
<keyword evidence="9" id="KW-0464">Manganese</keyword>
<dbReference type="SUPFAM" id="SSF52440">
    <property type="entry name" value="PreATP-grasp domain"/>
    <property type="match status" value="1"/>
</dbReference>
<keyword evidence="6 10" id="KW-0547">Nucleotide-binding</keyword>
<dbReference type="InterPro" id="IPR004218">
    <property type="entry name" value="GSHS_ATP-bd"/>
</dbReference>
<reference evidence="12" key="1">
    <citation type="journal article" date="2014" name="Int. J. Syst. Evol. Microbiol.">
        <title>Complete genome sequence of Corynebacterium casei LMG S-19264T (=DSM 44701T), isolated from a smear-ripened cheese.</title>
        <authorList>
            <consortium name="US DOE Joint Genome Institute (JGI-PGF)"/>
            <person name="Walter F."/>
            <person name="Albersmeier A."/>
            <person name="Kalinowski J."/>
            <person name="Ruckert C."/>
        </authorList>
    </citation>
    <scope>NUCLEOTIDE SEQUENCE</scope>
    <source>
        <strain evidence="12">CGMCC 1.12921</strain>
    </source>
</reference>
<evidence type="ECO:0000313" key="12">
    <source>
        <dbReference type="EMBL" id="GGD15369.1"/>
    </source>
</evidence>
<dbReference type="NCBIfam" id="NF003573">
    <property type="entry name" value="PRK05246.1"/>
    <property type="match status" value="1"/>
</dbReference>
<evidence type="ECO:0000256" key="6">
    <source>
        <dbReference type="ARBA" id="ARBA00022741"/>
    </source>
</evidence>
<dbReference type="InterPro" id="IPR006284">
    <property type="entry name" value="Glut_synth_pro"/>
</dbReference>
<evidence type="ECO:0000313" key="13">
    <source>
        <dbReference type="Proteomes" id="UP000613582"/>
    </source>
</evidence>
<evidence type="ECO:0000256" key="1">
    <source>
        <dbReference type="ARBA" id="ARBA00001936"/>
    </source>
</evidence>
<accession>A0A8J2V518</accession>
<proteinExistence type="inferred from homology"/>
<dbReference type="Pfam" id="PF02951">
    <property type="entry name" value="GSH-S_N"/>
    <property type="match status" value="1"/>
</dbReference>
<comment type="caution">
    <text evidence="12">The sequence shown here is derived from an EMBL/GenBank/DDBJ whole genome shotgun (WGS) entry which is preliminary data.</text>
</comment>
<protein>
    <recommendedName>
        <fullName evidence="10">Glutathione synthetase</fullName>
        <ecNumber evidence="10">6.3.2.3</ecNumber>
    </recommendedName>
    <alternativeName>
        <fullName evidence="10">GSH synthetase</fullName>
        <shortName evidence="10">GSH-S</shortName>
        <shortName evidence="10">GSHase</shortName>
    </alternativeName>
    <alternativeName>
        <fullName evidence="10">Glutathione synthase</fullName>
    </alternativeName>
</protein>
<keyword evidence="5" id="KW-0479">Metal-binding</keyword>
<evidence type="ECO:0000256" key="2">
    <source>
        <dbReference type="ARBA" id="ARBA00001946"/>
    </source>
</evidence>
<dbReference type="RefSeq" id="WP_188158079.1">
    <property type="nucleotide sequence ID" value="NZ_BMGH01000001.1"/>
</dbReference>
<dbReference type="PANTHER" id="PTHR21621">
    <property type="entry name" value="RIBOSOMAL PROTEIN S6 MODIFICATION PROTEIN"/>
    <property type="match status" value="1"/>
</dbReference>
<dbReference type="PANTHER" id="PTHR21621:SF4">
    <property type="entry name" value="GLUTATHIONE SYNTHETASE"/>
    <property type="match status" value="1"/>
</dbReference>
<dbReference type="GO" id="GO:0005524">
    <property type="term" value="F:ATP binding"/>
    <property type="evidence" value="ECO:0007669"/>
    <property type="project" value="UniProtKB-UniRule"/>
</dbReference>
<comment type="cofactor">
    <cofactor evidence="2">
        <name>Mg(2+)</name>
        <dbReference type="ChEBI" id="CHEBI:18420"/>
    </cofactor>
</comment>
<evidence type="ECO:0000256" key="8">
    <source>
        <dbReference type="ARBA" id="ARBA00022842"/>
    </source>
</evidence>
<dbReference type="Gene3D" id="3.30.1490.20">
    <property type="entry name" value="ATP-grasp fold, A domain"/>
    <property type="match status" value="1"/>
</dbReference>
<keyword evidence="3 10" id="KW-0436">Ligase</keyword>
<gene>
    <name evidence="10 12" type="primary">gshB</name>
    <name evidence="12" type="ORF">GCM10011342_25170</name>
</gene>
<dbReference type="HAMAP" id="MF_00162">
    <property type="entry name" value="GSH_S"/>
    <property type="match status" value="1"/>
</dbReference>
<evidence type="ECO:0000256" key="9">
    <source>
        <dbReference type="ARBA" id="ARBA00023211"/>
    </source>
</evidence>
<dbReference type="InterPro" id="IPR013815">
    <property type="entry name" value="ATP_grasp_subdomain_1"/>
</dbReference>
<evidence type="ECO:0000256" key="3">
    <source>
        <dbReference type="ARBA" id="ARBA00022598"/>
    </source>
</evidence>
<dbReference type="SUPFAM" id="SSF56059">
    <property type="entry name" value="Glutathione synthetase ATP-binding domain-like"/>
    <property type="match status" value="1"/>
</dbReference>
<comment type="pathway">
    <text evidence="10">Sulfur metabolism; glutathione biosynthesis; glutathione from L-cysteine and L-glutamate: step 2/2.</text>
</comment>
<dbReference type="Proteomes" id="UP000613582">
    <property type="component" value="Unassembled WGS sequence"/>
</dbReference>
<dbReference type="GO" id="GO:0046872">
    <property type="term" value="F:metal ion binding"/>
    <property type="evidence" value="ECO:0007669"/>
    <property type="project" value="UniProtKB-KW"/>
</dbReference>
<sequence>MTLKIAIQMDPMEDVQVHGDTTFDMALEAHTRGHEIWVYHPHNLRLDKNRVFARARKVAGLKREQGEHVSWAKTGGDDLELVDLHGVDVVLVRQDPPYNMRYITACHMLEYLLPEVMVLNDPREIRNAPEKLFPLDFPKLIPPTLITSDETALRSFRDKHHDIILKPLYGNGGAGVFSVTKGDQNFSSLLEMFRNFYDEPVIAQKYLPEVRKGDKRIILLDGEPVGAINRVPADHEARSNMHVGGTATPVEMTDRDREICAAIGPALKERRLVLVGIDVIGDYMTEINVTSPTGVQEVRRFGGADISALFWDWVEERRPSQSR</sequence>
<dbReference type="NCBIfam" id="TIGR01380">
    <property type="entry name" value="glut_syn"/>
    <property type="match status" value="1"/>
</dbReference>
<evidence type="ECO:0000256" key="7">
    <source>
        <dbReference type="ARBA" id="ARBA00022840"/>
    </source>
</evidence>
<dbReference type="EC" id="6.3.2.3" evidence="10"/>
<dbReference type="InterPro" id="IPR011761">
    <property type="entry name" value="ATP-grasp"/>
</dbReference>
<dbReference type="GO" id="GO:0005737">
    <property type="term" value="C:cytoplasm"/>
    <property type="evidence" value="ECO:0007669"/>
    <property type="project" value="TreeGrafter"/>
</dbReference>
<dbReference type="Gene3D" id="3.30.470.20">
    <property type="entry name" value="ATP-grasp fold, B domain"/>
    <property type="match status" value="1"/>
</dbReference>
<organism evidence="12 13">
    <name type="scientific">Aquisalinus flavus</name>
    <dbReference type="NCBI Taxonomy" id="1526572"/>
    <lineage>
        <taxon>Bacteria</taxon>
        <taxon>Pseudomonadati</taxon>
        <taxon>Pseudomonadota</taxon>
        <taxon>Alphaproteobacteria</taxon>
        <taxon>Parvularculales</taxon>
        <taxon>Parvularculaceae</taxon>
        <taxon>Aquisalinus</taxon>
    </lineage>
</organism>
<dbReference type="EMBL" id="BMGH01000001">
    <property type="protein sequence ID" value="GGD15369.1"/>
    <property type="molecule type" value="Genomic_DNA"/>
</dbReference>
<dbReference type="GO" id="GO:0004363">
    <property type="term" value="F:glutathione synthase activity"/>
    <property type="evidence" value="ECO:0007669"/>
    <property type="project" value="UniProtKB-UniRule"/>
</dbReference>
<dbReference type="InterPro" id="IPR004215">
    <property type="entry name" value="GSHS_N"/>
</dbReference>
<feature type="domain" description="ATP-grasp" evidence="11">
    <location>
        <begin position="130"/>
        <end position="315"/>
    </location>
</feature>
<comment type="catalytic activity">
    <reaction evidence="10">
        <text>gamma-L-glutamyl-L-cysteine + glycine + ATP = glutathione + ADP + phosphate + H(+)</text>
        <dbReference type="Rhea" id="RHEA:13557"/>
        <dbReference type="ChEBI" id="CHEBI:15378"/>
        <dbReference type="ChEBI" id="CHEBI:30616"/>
        <dbReference type="ChEBI" id="CHEBI:43474"/>
        <dbReference type="ChEBI" id="CHEBI:57305"/>
        <dbReference type="ChEBI" id="CHEBI:57925"/>
        <dbReference type="ChEBI" id="CHEBI:58173"/>
        <dbReference type="ChEBI" id="CHEBI:456216"/>
        <dbReference type="EC" id="6.3.2.3"/>
    </reaction>
</comment>
<dbReference type="Pfam" id="PF02955">
    <property type="entry name" value="GSH-S_ATP"/>
    <property type="match status" value="1"/>
</dbReference>
<keyword evidence="8" id="KW-0460">Magnesium</keyword>
<evidence type="ECO:0000256" key="4">
    <source>
        <dbReference type="ARBA" id="ARBA00022684"/>
    </source>
</evidence>
<comment type="cofactor">
    <cofactor evidence="1">
        <name>Mn(2+)</name>
        <dbReference type="ChEBI" id="CHEBI:29035"/>
    </cofactor>
</comment>
<evidence type="ECO:0000256" key="5">
    <source>
        <dbReference type="ARBA" id="ARBA00022723"/>
    </source>
</evidence>
<keyword evidence="13" id="KW-1185">Reference proteome</keyword>
<dbReference type="AlphaFoldDB" id="A0A8J2V518"/>
<dbReference type="Gene3D" id="3.40.50.20">
    <property type="match status" value="1"/>
</dbReference>
<keyword evidence="7 10" id="KW-0067">ATP-binding</keyword>
<comment type="similarity">
    <text evidence="10">Belongs to the prokaryotic GSH synthase family.</text>
</comment>
<dbReference type="InterPro" id="IPR016185">
    <property type="entry name" value="PreATP-grasp_dom_sf"/>
</dbReference>
<name>A0A8J2V518_9PROT</name>
<dbReference type="UniPathway" id="UPA00142">
    <property type="reaction ID" value="UER00210"/>
</dbReference>
<dbReference type="PROSITE" id="PS50975">
    <property type="entry name" value="ATP_GRASP"/>
    <property type="match status" value="1"/>
</dbReference>
<evidence type="ECO:0000259" key="11">
    <source>
        <dbReference type="PROSITE" id="PS50975"/>
    </source>
</evidence>
<reference evidence="12" key="2">
    <citation type="submission" date="2020-09" db="EMBL/GenBank/DDBJ databases">
        <authorList>
            <person name="Sun Q."/>
            <person name="Zhou Y."/>
        </authorList>
    </citation>
    <scope>NUCLEOTIDE SEQUENCE</scope>
    <source>
        <strain evidence="12">CGMCC 1.12921</strain>
    </source>
</reference>